<gene>
    <name evidence="1" type="ORF">pZL1.51c</name>
</gene>
<accession>W0FX48</accession>
<protein>
    <submittedName>
        <fullName evidence="1">Uncharacterized protein</fullName>
    </submittedName>
</protein>
<sequence>MGRRQCRRPTLPMERSAMPRVTRQHTVAHHLVQGGLIDLKLTEAAQKKDQPGLYRADGFSVRSYRAPDGTLLTVAGAYGPDWVMTRAEIRHRLQQPYIRYTVTDDAPGIADHEQLVRWATAEELRARRREAAARQAPVLALIRHQEREQDAADAGQSALF</sequence>
<evidence type="ECO:0000313" key="1">
    <source>
        <dbReference type="EMBL" id="AHF46216.1"/>
    </source>
</evidence>
<geneLocation type="plasmid" evidence="1">
    <name>pZL1</name>
</geneLocation>
<dbReference type="AlphaFoldDB" id="W0FX48"/>
<reference evidence="1" key="1">
    <citation type="submission" date="2013-08" db="EMBL/GenBank/DDBJ databases">
        <title>Two distinct conjugal transfer systems on Streptomyces plasmid pZL1.</title>
        <authorList>
            <person name="Zhao L."/>
            <person name="Zhong L."/>
            <person name="Qin Z."/>
        </authorList>
    </citation>
    <scope>NUCLEOTIDE SEQUENCE</scope>
    <source>
        <strain evidence="1">14R-10</strain>
        <plasmid evidence="1">pZL1</plasmid>
    </source>
</reference>
<keyword evidence="1" id="KW-0614">Plasmid</keyword>
<dbReference type="EMBL" id="KF501372">
    <property type="protein sequence ID" value="AHF46216.1"/>
    <property type="molecule type" value="Genomic_DNA"/>
</dbReference>
<proteinExistence type="predicted"/>
<name>W0FX48_9ACTN</name>
<organism evidence="1">
    <name type="scientific">Streptomyces sp. 14R-10</name>
    <dbReference type="NCBI Taxonomy" id="1442159"/>
    <lineage>
        <taxon>Bacteria</taxon>
        <taxon>Bacillati</taxon>
        <taxon>Actinomycetota</taxon>
        <taxon>Actinomycetes</taxon>
        <taxon>Kitasatosporales</taxon>
        <taxon>Streptomycetaceae</taxon>
        <taxon>Streptomyces</taxon>
    </lineage>
</organism>